<keyword evidence="3" id="KW-1185">Reference proteome</keyword>
<comment type="similarity">
    <text evidence="1">Belongs to the asp23 family.</text>
</comment>
<dbReference type="AlphaFoldDB" id="A0A8J2VCL3"/>
<dbReference type="EMBL" id="BMHQ01000003">
    <property type="protein sequence ID" value="GGE10354.1"/>
    <property type="molecule type" value="Genomic_DNA"/>
</dbReference>
<proteinExistence type="inferred from homology"/>
<dbReference type="PANTHER" id="PTHR34297">
    <property type="entry name" value="HYPOTHETICAL CYTOSOLIC PROTEIN-RELATED"/>
    <property type="match status" value="1"/>
</dbReference>
<evidence type="ECO:0000313" key="2">
    <source>
        <dbReference type="EMBL" id="GGE10354.1"/>
    </source>
</evidence>
<evidence type="ECO:0000256" key="1">
    <source>
        <dbReference type="ARBA" id="ARBA00005721"/>
    </source>
</evidence>
<dbReference type="Pfam" id="PF03780">
    <property type="entry name" value="Asp23"/>
    <property type="match status" value="1"/>
</dbReference>
<dbReference type="PANTHER" id="PTHR34297:SF2">
    <property type="entry name" value="ASP23_GLS24 FAMILY ENVELOPE STRESS RESPONSE PROTEIN"/>
    <property type="match status" value="1"/>
</dbReference>
<gene>
    <name evidence="2" type="ORF">GCM10011571_09570</name>
</gene>
<accession>A0A8J2VCL3</accession>
<sequence>MADQPHTEPQVTDLGKIEIAPEVLQIIAGLAALQVDGVLGTSGGVVSDITQFLGRKNPKQGIRVELEEDTKIVVSIIVEYGKKIPEVGREVQVRVKEAVETMTGLPVSDVIVRVVEVKIRNKADEEGDNQRLK</sequence>
<reference evidence="2" key="2">
    <citation type="submission" date="2020-09" db="EMBL/GenBank/DDBJ databases">
        <authorList>
            <person name="Sun Q."/>
            <person name="Zhou Y."/>
        </authorList>
    </citation>
    <scope>NUCLEOTIDE SEQUENCE</scope>
    <source>
        <strain evidence="2">CGMCC 1.15179</strain>
    </source>
</reference>
<dbReference type="InterPro" id="IPR005531">
    <property type="entry name" value="Asp23"/>
</dbReference>
<comment type="caution">
    <text evidence="2">The sequence shown here is derived from an EMBL/GenBank/DDBJ whole genome shotgun (WGS) entry which is preliminary data.</text>
</comment>
<dbReference type="Proteomes" id="UP000625210">
    <property type="component" value="Unassembled WGS sequence"/>
</dbReference>
<dbReference type="RefSeq" id="WP_188646769.1">
    <property type="nucleotide sequence ID" value="NZ_BMHQ01000003.1"/>
</dbReference>
<name>A0A8J2VCL3_9BACL</name>
<protein>
    <submittedName>
        <fullName evidence="2">Asp23/Gls24 family envelope stress response protein</fullName>
    </submittedName>
</protein>
<evidence type="ECO:0000313" key="3">
    <source>
        <dbReference type="Proteomes" id="UP000625210"/>
    </source>
</evidence>
<organism evidence="2 3">
    <name type="scientific">Marinithermofilum abyssi</name>
    <dbReference type="NCBI Taxonomy" id="1571185"/>
    <lineage>
        <taxon>Bacteria</taxon>
        <taxon>Bacillati</taxon>
        <taxon>Bacillota</taxon>
        <taxon>Bacilli</taxon>
        <taxon>Bacillales</taxon>
        <taxon>Thermoactinomycetaceae</taxon>
        <taxon>Marinithermofilum</taxon>
    </lineage>
</organism>
<reference evidence="2" key="1">
    <citation type="journal article" date="2014" name="Int. J. Syst. Evol. Microbiol.">
        <title>Complete genome sequence of Corynebacterium casei LMG S-19264T (=DSM 44701T), isolated from a smear-ripened cheese.</title>
        <authorList>
            <consortium name="US DOE Joint Genome Institute (JGI-PGF)"/>
            <person name="Walter F."/>
            <person name="Albersmeier A."/>
            <person name="Kalinowski J."/>
            <person name="Ruckert C."/>
        </authorList>
    </citation>
    <scope>NUCLEOTIDE SEQUENCE</scope>
    <source>
        <strain evidence="2">CGMCC 1.15179</strain>
    </source>
</reference>